<dbReference type="GO" id="GO:0022857">
    <property type="term" value="F:transmembrane transporter activity"/>
    <property type="evidence" value="ECO:0007669"/>
    <property type="project" value="InterPro"/>
</dbReference>
<comment type="caution">
    <text evidence="7">The sequence shown here is derived from an EMBL/GenBank/DDBJ whole genome shotgun (WGS) entry which is preliminary data.</text>
</comment>
<gene>
    <name evidence="7" type="ORF">A33O_20730</name>
</gene>
<evidence type="ECO:0000256" key="4">
    <source>
        <dbReference type="ARBA" id="ARBA00023136"/>
    </source>
</evidence>
<dbReference type="InterPro" id="IPR011701">
    <property type="entry name" value="MFS"/>
</dbReference>
<dbReference type="RefSeq" id="WP_007010364.1">
    <property type="nucleotide sequence ID" value="NZ_AJXZ01000057.1"/>
</dbReference>
<dbReference type="GO" id="GO:0016020">
    <property type="term" value="C:membrane"/>
    <property type="evidence" value="ECO:0007669"/>
    <property type="project" value="UniProtKB-SubCell"/>
</dbReference>
<dbReference type="EMBL" id="AJXZ01000057">
    <property type="protein sequence ID" value="EIM72242.1"/>
    <property type="molecule type" value="Genomic_DNA"/>
</dbReference>
<keyword evidence="2 5" id="KW-0812">Transmembrane</keyword>
<dbReference type="OrthoDB" id="9800416at2"/>
<protein>
    <submittedName>
        <fullName evidence="7">Permease of the major facilitator superfamily protein</fullName>
    </submittedName>
</protein>
<feature type="transmembrane region" description="Helical" evidence="5">
    <location>
        <begin position="140"/>
        <end position="165"/>
    </location>
</feature>
<sequence length="416" mass="43254">MKKIKFTVFTSVAFSSLAVAVVLPILAPLVRELNLTVSQGGWMISIGSIAMALMAAVWGGACDRFGRKPIMAGGFVGLFCSYTLFTTIIWAGLAAAISGPMLFALLVLARALIGIFTPAITTGAQALMADQTGVGERSSAMAIIGAAHGAGFVLGPALGGALSLFGLTWPLVLATVLCLVGLGAVLATVSDGGSHVHRDSPKLNPFSRDLLAWLFAGVLTFVAIATVQITVGFYFQDKLGLTLEEAGPTLAIALTLVGAAMLAMQLLQVRVLHWQAGHMILVGAPLWMAGLLILLLTSNVAAYFFAYTLFGAGGGLLLPGYLAGASLAVSADRQGAVAGFSAASQGIGLILGPVVSTMLYEVEPDLPLECLFALMLLLFLLFVYLNMTGRLRSMELGLHITDNAAPPLSSEEISPR</sequence>
<dbReference type="InterPro" id="IPR036259">
    <property type="entry name" value="MFS_trans_sf"/>
</dbReference>
<feature type="transmembrane region" description="Helical" evidence="5">
    <location>
        <begin position="336"/>
        <end position="360"/>
    </location>
</feature>
<proteinExistence type="predicted"/>
<feature type="domain" description="Major facilitator superfamily (MFS) profile" evidence="6">
    <location>
        <begin position="4"/>
        <end position="391"/>
    </location>
</feature>
<dbReference type="Pfam" id="PF07690">
    <property type="entry name" value="MFS_1"/>
    <property type="match status" value="1"/>
</dbReference>
<keyword evidence="3 5" id="KW-1133">Transmembrane helix</keyword>
<organism evidence="7 8">
    <name type="scientific">Nitratireductor aquibiodomus RA22</name>
    <dbReference type="NCBI Taxonomy" id="1189611"/>
    <lineage>
        <taxon>Bacteria</taxon>
        <taxon>Pseudomonadati</taxon>
        <taxon>Pseudomonadota</taxon>
        <taxon>Alphaproteobacteria</taxon>
        <taxon>Hyphomicrobiales</taxon>
        <taxon>Phyllobacteriaceae</taxon>
        <taxon>Nitratireductor</taxon>
    </lineage>
</organism>
<dbReference type="Proteomes" id="UP000004622">
    <property type="component" value="Unassembled WGS sequence"/>
</dbReference>
<evidence type="ECO:0000256" key="2">
    <source>
        <dbReference type="ARBA" id="ARBA00022692"/>
    </source>
</evidence>
<dbReference type="PROSITE" id="PS50850">
    <property type="entry name" value="MFS"/>
    <property type="match status" value="1"/>
</dbReference>
<dbReference type="InterPro" id="IPR001958">
    <property type="entry name" value="Tet-R_TetA/multi-R_MdtG-like"/>
</dbReference>
<evidence type="ECO:0000256" key="5">
    <source>
        <dbReference type="SAM" id="Phobius"/>
    </source>
</evidence>
<evidence type="ECO:0000256" key="1">
    <source>
        <dbReference type="ARBA" id="ARBA00004141"/>
    </source>
</evidence>
<feature type="transmembrane region" description="Helical" evidence="5">
    <location>
        <begin position="279"/>
        <end position="298"/>
    </location>
</feature>
<feature type="transmembrane region" description="Helical" evidence="5">
    <location>
        <begin position="304"/>
        <end position="324"/>
    </location>
</feature>
<feature type="transmembrane region" description="Helical" evidence="5">
    <location>
        <begin position="366"/>
        <end position="385"/>
    </location>
</feature>
<reference evidence="7 8" key="1">
    <citation type="journal article" date="2012" name="J. Bacteriol.">
        <title>Genome Sequence of Nitratireductor aquibiodomus Strain RA22.</title>
        <authorList>
            <person name="Singh A."/>
            <person name="Jangir P.K."/>
            <person name="Kumari C."/>
            <person name="Sharma R."/>
        </authorList>
    </citation>
    <scope>NUCLEOTIDE SEQUENCE [LARGE SCALE GENOMIC DNA]</scope>
    <source>
        <strain evidence="7 8">RA22</strain>
    </source>
</reference>
<dbReference type="PANTHER" id="PTHR23546">
    <property type="entry name" value="TRANSPORT PROTEIN"/>
    <property type="match status" value="1"/>
</dbReference>
<dbReference type="PATRIC" id="fig|1189611.3.peg.4167"/>
<feature type="transmembrane region" description="Helical" evidence="5">
    <location>
        <begin position="171"/>
        <end position="189"/>
    </location>
</feature>
<feature type="transmembrane region" description="Helical" evidence="5">
    <location>
        <begin position="103"/>
        <end position="128"/>
    </location>
</feature>
<dbReference type="AlphaFoldDB" id="I5BRP0"/>
<keyword evidence="4 5" id="KW-0472">Membrane</keyword>
<feature type="transmembrane region" description="Helical" evidence="5">
    <location>
        <begin position="7"/>
        <end position="30"/>
    </location>
</feature>
<accession>I5BRP0</accession>
<evidence type="ECO:0000259" key="6">
    <source>
        <dbReference type="PROSITE" id="PS50850"/>
    </source>
</evidence>
<dbReference type="SUPFAM" id="SSF103473">
    <property type="entry name" value="MFS general substrate transporter"/>
    <property type="match status" value="1"/>
</dbReference>
<feature type="transmembrane region" description="Helical" evidence="5">
    <location>
        <begin position="73"/>
        <end position="97"/>
    </location>
</feature>
<feature type="transmembrane region" description="Helical" evidence="5">
    <location>
        <begin position="42"/>
        <end position="61"/>
    </location>
</feature>
<evidence type="ECO:0000313" key="8">
    <source>
        <dbReference type="Proteomes" id="UP000004622"/>
    </source>
</evidence>
<evidence type="ECO:0000256" key="3">
    <source>
        <dbReference type="ARBA" id="ARBA00022989"/>
    </source>
</evidence>
<comment type="subcellular location">
    <subcellularLocation>
        <location evidence="1">Membrane</location>
        <topology evidence="1">Multi-pass membrane protein</topology>
    </subcellularLocation>
</comment>
<dbReference type="Gene3D" id="1.20.1250.20">
    <property type="entry name" value="MFS general substrate transporter like domains"/>
    <property type="match status" value="1"/>
</dbReference>
<dbReference type="InterPro" id="IPR020846">
    <property type="entry name" value="MFS_dom"/>
</dbReference>
<feature type="transmembrane region" description="Helical" evidence="5">
    <location>
        <begin position="210"/>
        <end position="235"/>
    </location>
</feature>
<name>I5BRP0_9HYPH</name>
<feature type="transmembrane region" description="Helical" evidence="5">
    <location>
        <begin position="247"/>
        <end position="267"/>
    </location>
</feature>
<dbReference type="PRINTS" id="PR01035">
    <property type="entry name" value="TCRTETA"/>
</dbReference>
<dbReference type="PANTHER" id="PTHR23546:SF1">
    <property type="entry name" value="MEMBRANE PROTEIN"/>
    <property type="match status" value="1"/>
</dbReference>
<evidence type="ECO:0000313" key="7">
    <source>
        <dbReference type="EMBL" id="EIM72242.1"/>
    </source>
</evidence>